<dbReference type="EMBL" id="BGZK01000693">
    <property type="protein sequence ID" value="GBP56470.1"/>
    <property type="molecule type" value="Genomic_DNA"/>
</dbReference>
<comment type="caution">
    <text evidence="2">The sequence shown here is derived from an EMBL/GenBank/DDBJ whole genome shotgun (WGS) entry which is preliminary data.</text>
</comment>
<dbReference type="Proteomes" id="UP000299102">
    <property type="component" value="Unassembled WGS sequence"/>
</dbReference>
<feature type="region of interest" description="Disordered" evidence="1">
    <location>
        <begin position="71"/>
        <end position="96"/>
    </location>
</feature>
<sequence>MQAGEKKEGSRSVIPAHCIIRRQFGAVEFPVRLQVNIRRRSTAFGRRAARRPRYVTVSRLLRSAASVLRPAATSRDVVPRRPTPTPDRETSEASIFGDASSRRVFTNIENDVGIGVLCKTTARGRSMHEYDSIRKRESHSTESVRNETAAVDSATATWVIIRAVVRIQGETRRDVTPGLSIRPSEGGAGDTVRREGNGCSLCAYDVTEYR</sequence>
<name>A0A4C1X040_EUMVA</name>
<evidence type="ECO:0000313" key="2">
    <source>
        <dbReference type="EMBL" id="GBP56470.1"/>
    </source>
</evidence>
<evidence type="ECO:0000256" key="1">
    <source>
        <dbReference type="SAM" id="MobiDB-lite"/>
    </source>
</evidence>
<organism evidence="2 3">
    <name type="scientific">Eumeta variegata</name>
    <name type="common">Bagworm moth</name>
    <name type="synonym">Eumeta japonica</name>
    <dbReference type="NCBI Taxonomy" id="151549"/>
    <lineage>
        <taxon>Eukaryota</taxon>
        <taxon>Metazoa</taxon>
        <taxon>Ecdysozoa</taxon>
        <taxon>Arthropoda</taxon>
        <taxon>Hexapoda</taxon>
        <taxon>Insecta</taxon>
        <taxon>Pterygota</taxon>
        <taxon>Neoptera</taxon>
        <taxon>Endopterygota</taxon>
        <taxon>Lepidoptera</taxon>
        <taxon>Glossata</taxon>
        <taxon>Ditrysia</taxon>
        <taxon>Tineoidea</taxon>
        <taxon>Psychidae</taxon>
        <taxon>Oiketicinae</taxon>
        <taxon>Eumeta</taxon>
    </lineage>
</organism>
<accession>A0A4C1X040</accession>
<proteinExistence type="predicted"/>
<reference evidence="2 3" key="1">
    <citation type="journal article" date="2019" name="Commun. Biol.">
        <title>The bagworm genome reveals a unique fibroin gene that provides high tensile strength.</title>
        <authorList>
            <person name="Kono N."/>
            <person name="Nakamura H."/>
            <person name="Ohtoshi R."/>
            <person name="Tomita M."/>
            <person name="Numata K."/>
            <person name="Arakawa K."/>
        </authorList>
    </citation>
    <scope>NUCLEOTIDE SEQUENCE [LARGE SCALE GENOMIC DNA]</scope>
</reference>
<protein>
    <submittedName>
        <fullName evidence="2">Uncharacterized protein</fullName>
    </submittedName>
</protein>
<dbReference type="AlphaFoldDB" id="A0A4C1X040"/>
<keyword evidence="3" id="KW-1185">Reference proteome</keyword>
<gene>
    <name evidence="2" type="ORF">EVAR_40462_1</name>
</gene>
<evidence type="ECO:0000313" key="3">
    <source>
        <dbReference type="Proteomes" id="UP000299102"/>
    </source>
</evidence>